<dbReference type="PANTHER" id="PTHR31664">
    <property type="entry name" value="PROTEIN CBG16427"/>
    <property type="match status" value="1"/>
</dbReference>
<dbReference type="AlphaFoldDB" id="A0AAV5W3V3"/>
<dbReference type="Gene3D" id="3.10.450.50">
    <property type="match status" value="2"/>
</dbReference>
<keyword evidence="3" id="KW-1185">Reference proteome</keyword>
<gene>
    <name evidence="2" type="ORF">PFISCL1PPCAC_17896</name>
</gene>
<protein>
    <recommendedName>
        <fullName evidence="1">DUF4440 domain-containing protein</fullName>
    </recommendedName>
</protein>
<dbReference type="InterPro" id="IPR027843">
    <property type="entry name" value="DUF4440"/>
</dbReference>
<accession>A0AAV5W3V3</accession>
<dbReference type="InterPro" id="IPR032710">
    <property type="entry name" value="NTF2-like_dom_sf"/>
</dbReference>
<feature type="non-terminal residue" evidence="2">
    <location>
        <position position="1"/>
    </location>
</feature>
<dbReference type="Proteomes" id="UP001432322">
    <property type="component" value="Unassembled WGS sequence"/>
</dbReference>
<dbReference type="PANTHER" id="PTHR31664:SF4">
    <property type="entry name" value="DUF4440 DOMAIN-CONTAINING PROTEIN"/>
    <property type="match status" value="1"/>
</dbReference>
<comment type="caution">
    <text evidence="2">The sequence shown here is derived from an EMBL/GenBank/DDBJ whole genome shotgun (WGS) entry which is preliminary data.</text>
</comment>
<evidence type="ECO:0000313" key="3">
    <source>
        <dbReference type="Proteomes" id="UP001432322"/>
    </source>
</evidence>
<proteinExistence type="predicted"/>
<dbReference type="SUPFAM" id="SSF54427">
    <property type="entry name" value="NTF2-like"/>
    <property type="match status" value="2"/>
</dbReference>
<dbReference type="EMBL" id="BTSY01000005">
    <property type="protein sequence ID" value="GMT26599.1"/>
    <property type="molecule type" value="Genomic_DNA"/>
</dbReference>
<organism evidence="2 3">
    <name type="scientific">Pristionchus fissidentatus</name>
    <dbReference type="NCBI Taxonomy" id="1538716"/>
    <lineage>
        <taxon>Eukaryota</taxon>
        <taxon>Metazoa</taxon>
        <taxon>Ecdysozoa</taxon>
        <taxon>Nematoda</taxon>
        <taxon>Chromadorea</taxon>
        <taxon>Rhabditida</taxon>
        <taxon>Rhabditina</taxon>
        <taxon>Diplogasteromorpha</taxon>
        <taxon>Diplogasteroidea</taxon>
        <taxon>Neodiplogasteridae</taxon>
        <taxon>Pristionchus</taxon>
    </lineage>
</organism>
<evidence type="ECO:0000259" key="1">
    <source>
        <dbReference type="Pfam" id="PF14534"/>
    </source>
</evidence>
<name>A0AAV5W3V3_9BILA</name>
<sequence length="263" mass="29844">FSEFSAVFDGLFQQFKTAFEAGDAVAAAAIYDEHAVVVDKKEGKSFYGLTEIAQMTQHLIDMGKMEFALPRIAISDVSDDRFFVESDFEMKVVASGVKMTGIATQIYEKRGAEWKCVYEWREDWCDSHSVIEGRRKMAGCDKFAPIYEAIVKKNVEAYEAGNIDAAAEMYDEHAVVVSKRDGKTFYGNEEIKKMIEGWVKLGKIDFKTPRKEIYAVGENRFYVDADIESKIVASGVEMKGSFSQLYEKRGNSYKCVYECYTLQ</sequence>
<reference evidence="2" key="1">
    <citation type="submission" date="2023-10" db="EMBL/GenBank/DDBJ databases">
        <title>Genome assembly of Pristionchus species.</title>
        <authorList>
            <person name="Yoshida K."/>
            <person name="Sommer R.J."/>
        </authorList>
    </citation>
    <scope>NUCLEOTIDE SEQUENCE</scope>
    <source>
        <strain evidence="2">RS5133</strain>
    </source>
</reference>
<feature type="domain" description="DUF4440" evidence="1">
    <location>
        <begin position="11"/>
        <end position="116"/>
    </location>
</feature>
<dbReference type="Pfam" id="PF14534">
    <property type="entry name" value="DUF4440"/>
    <property type="match status" value="1"/>
</dbReference>
<evidence type="ECO:0000313" key="2">
    <source>
        <dbReference type="EMBL" id="GMT26599.1"/>
    </source>
</evidence>